<dbReference type="EMBL" id="ML122266">
    <property type="protein sequence ID" value="RPD60332.1"/>
    <property type="molecule type" value="Genomic_DNA"/>
</dbReference>
<dbReference type="AlphaFoldDB" id="A0A5C2S954"/>
<keyword evidence="3" id="KW-1185">Reference proteome</keyword>
<feature type="compositionally biased region" description="Pro residues" evidence="1">
    <location>
        <begin position="105"/>
        <end position="123"/>
    </location>
</feature>
<proteinExistence type="predicted"/>
<evidence type="ECO:0000313" key="2">
    <source>
        <dbReference type="EMBL" id="RPD60332.1"/>
    </source>
</evidence>
<evidence type="ECO:0000256" key="1">
    <source>
        <dbReference type="SAM" id="MobiDB-lite"/>
    </source>
</evidence>
<name>A0A5C2S954_9APHY</name>
<gene>
    <name evidence="2" type="ORF">L227DRAFT_99021</name>
</gene>
<reference evidence="2" key="1">
    <citation type="journal article" date="2018" name="Genome Biol. Evol.">
        <title>Genomics and development of Lentinus tigrinus, a white-rot wood-decaying mushroom with dimorphic fruiting bodies.</title>
        <authorList>
            <person name="Wu B."/>
            <person name="Xu Z."/>
            <person name="Knudson A."/>
            <person name="Carlson A."/>
            <person name="Chen N."/>
            <person name="Kovaka S."/>
            <person name="LaButti K."/>
            <person name="Lipzen A."/>
            <person name="Pennachio C."/>
            <person name="Riley R."/>
            <person name="Schakwitz W."/>
            <person name="Umezawa K."/>
            <person name="Ohm R.A."/>
            <person name="Grigoriev I.V."/>
            <person name="Nagy L.G."/>
            <person name="Gibbons J."/>
            <person name="Hibbett D."/>
        </authorList>
    </citation>
    <scope>NUCLEOTIDE SEQUENCE [LARGE SCALE GENOMIC DNA]</scope>
    <source>
        <strain evidence="2">ALCF2SS1-6</strain>
    </source>
</reference>
<organism evidence="2 3">
    <name type="scientific">Lentinus tigrinus ALCF2SS1-6</name>
    <dbReference type="NCBI Taxonomy" id="1328759"/>
    <lineage>
        <taxon>Eukaryota</taxon>
        <taxon>Fungi</taxon>
        <taxon>Dikarya</taxon>
        <taxon>Basidiomycota</taxon>
        <taxon>Agaricomycotina</taxon>
        <taxon>Agaricomycetes</taxon>
        <taxon>Polyporales</taxon>
        <taxon>Polyporaceae</taxon>
        <taxon>Lentinus</taxon>
    </lineage>
</organism>
<protein>
    <submittedName>
        <fullName evidence="2">Uncharacterized protein</fullName>
    </submittedName>
</protein>
<evidence type="ECO:0000313" key="3">
    <source>
        <dbReference type="Proteomes" id="UP000313359"/>
    </source>
</evidence>
<feature type="region of interest" description="Disordered" evidence="1">
    <location>
        <begin position="53"/>
        <end position="182"/>
    </location>
</feature>
<accession>A0A5C2S954</accession>
<feature type="compositionally biased region" description="Polar residues" evidence="1">
    <location>
        <begin position="143"/>
        <end position="153"/>
    </location>
</feature>
<sequence>MPCSDVTARRDLGRYYCWYAPPPARAPTTVLGGSIKGRAGQLPLLHSSTLSKTLNNTTQTRNDMTNVREQRGHSGRISNQPRLHRFRPEDPPNMLPGRYRDHSEPPPAPRLGPVPLPPSPPVPQGYAPRPITQQYWSAPGSITYPSPTPSRTHYGSGGVSNPPEPVPPRRRRYARRSQRGHHRETCFEKLLRLLCG</sequence>
<feature type="compositionally biased region" description="Basic residues" evidence="1">
    <location>
        <begin position="168"/>
        <end position="182"/>
    </location>
</feature>
<dbReference type="Proteomes" id="UP000313359">
    <property type="component" value="Unassembled WGS sequence"/>
</dbReference>